<reference evidence="1 2" key="1">
    <citation type="submission" date="2021-06" db="EMBL/GenBank/DDBJ databases">
        <title>Caerostris extrusa draft genome.</title>
        <authorList>
            <person name="Kono N."/>
            <person name="Arakawa K."/>
        </authorList>
    </citation>
    <scope>NUCLEOTIDE SEQUENCE [LARGE SCALE GENOMIC DNA]</scope>
</reference>
<dbReference type="AlphaFoldDB" id="A0AAV4ND89"/>
<name>A0AAV4ND89_CAEEX</name>
<sequence>MSEKKVLEISQSNPFSSQIKLRSRRWRTRRQQNFILSVVLPLIRSLVMTKNPKPVRVMNFQKEKTRVTVFCDLLLLATKSYRILVSPNLKFGCKFNKYYG</sequence>
<dbReference type="EMBL" id="BPLR01003225">
    <property type="protein sequence ID" value="GIX82324.1"/>
    <property type="molecule type" value="Genomic_DNA"/>
</dbReference>
<keyword evidence="2" id="KW-1185">Reference proteome</keyword>
<evidence type="ECO:0000313" key="1">
    <source>
        <dbReference type="EMBL" id="GIX82324.1"/>
    </source>
</evidence>
<evidence type="ECO:0000313" key="2">
    <source>
        <dbReference type="Proteomes" id="UP001054945"/>
    </source>
</evidence>
<organism evidence="1 2">
    <name type="scientific">Caerostris extrusa</name>
    <name type="common">Bark spider</name>
    <name type="synonym">Caerostris bankana</name>
    <dbReference type="NCBI Taxonomy" id="172846"/>
    <lineage>
        <taxon>Eukaryota</taxon>
        <taxon>Metazoa</taxon>
        <taxon>Ecdysozoa</taxon>
        <taxon>Arthropoda</taxon>
        <taxon>Chelicerata</taxon>
        <taxon>Arachnida</taxon>
        <taxon>Araneae</taxon>
        <taxon>Araneomorphae</taxon>
        <taxon>Entelegynae</taxon>
        <taxon>Araneoidea</taxon>
        <taxon>Araneidae</taxon>
        <taxon>Caerostris</taxon>
    </lineage>
</organism>
<gene>
    <name evidence="1" type="ORF">CEXT_680741</name>
</gene>
<protein>
    <submittedName>
        <fullName evidence="1">Uncharacterized protein</fullName>
    </submittedName>
</protein>
<accession>A0AAV4ND89</accession>
<dbReference type="Proteomes" id="UP001054945">
    <property type="component" value="Unassembled WGS sequence"/>
</dbReference>
<proteinExistence type="predicted"/>
<comment type="caution">
    <text evidence="1">The sequence shown here is derived from an EMBL/GenBank/DDBJ whole genome shotgun (WGS) entry which is preliminary data.</text>
</comment>